<evidence type="ECO:0000313" key="2">
    <source>
        <dbReference type="Proteomes" id="UP000652219"/>
    </source>
</evidence>
<gene>
    <name evidence="1" type="ORF">CSOJ01_01947</name>
</gene>
<dbReference type="Proteomes" id="UP000652219">
    <property type="component" value="Unassembled WGS sequence"/>
</dbReference>
<dbReference type="EMBL" id="WIGN01000016">
    <property type="protein sequence ID" value="KAF6818306.1"/>
    <property type="molecule type" value="Genomic_DNA"/>
</dbReference>
<comment type="caution">
    <text evidence="1">The sequence shown here is derived from an EMBL/GenBank/DDBJ whole genome shotgun (WGS) entry which is preliminary data.</text>
</comment>
<proteinExistence type="predicted"/>
<accession>A0A8H6JT83</accession>
<reference evidence="1 2" key="1">
    <citation type="journal article" date="2020" name="Phytopathology">
        <title>Genome Sequence Resources of Colletotrichum truncatum, C. plurivorum, C. musicola, and C. sojae: Four Species Pathogenic to Soybean (Glycine max).</title>
        <authorList>
            <person name="Rogerio F."/>
            <person name="Boufleur T.R."/>
            <person name="Ciampi-Guillardi M."/>
            <person name="Sukno S.A."/>
            <person name="Thon M.R."/>
            <person name="Massola Junior N.S."/>
            <person name="Baroncelli R."/>
        </authorList>
    </citation>
    <scope>NUCLEOTIDE SEQUENCE [LARGE SCALE GENOMIC DNA]</scope>
    <source>
        <strain evidence="1 2">LFN0009</strain>
    </source>
</reference>
<keyword evidence="2" id="KW-1185">Reference proteome</keyword>
<dbReference type="AlphaFoldDB" id="A0A8H6JT83"/>
<protein>
    <submittedName>
        <fullName evidence="1">Uncharacterized protein</fullName>
    </submittedName>
</protein>
<sequence>MGQPTFPEQIEVRSEGDFAPVLLAGLHRNEGWRRPVWVSAPPCRSPGHTSGLRANPSGLHTSHQTSVLCNPSLLNCSCGGRLKTRHFPLALTRRATAENPWISFERPNFSCGNGFRPTPAQPQVSSITYLPVPRS</sequence>
<organism evidence="1 2">
    <name type="scientific">Colletotrichum sojae</name>
    <dbReference type="NCBI Taxonomy" id="2175907"/>
    <lineage>
        <taxon>Eukaryota</taxon>
        <taxon>Fungi</taxon>
        <taxon>Dikarya</taxon>
        <taxon>Ascomycota</taxon>
        <taxon>Pezizomycotina</taxon>
        <taxon>Sordariomycetes</taxon>
        <taxon>Hypocreomycetidae</taxon>
        <taxon>Glomerellales</taxon>
        <taxon>Glomerellaceae</taxon>
        <taxon>Colletotrichum</taxon>
        <taxon>Colletotrichum orchidearum species complex</taxon>
    </lineage>
</organism>
<name>A0A8H6JT83_9PEZI</name>
<evidence type="ECO:0000313" key="1">
    <source>
        <dbReference type="EMBL" id="KAF6818306.1"/>
    </source>
</evidence>